<evidence type="ECO:0000256" key="4">
    <source>
        <dbReference type="SAM" id="MobiDB-lite"/>
    </source>
</evidence>
<dbReference type="GO" id="GO:0005856">
    <property type="term" value="C:cytoskeleton"/>
    <property type="evidence" value="ECO:0007669"/>
    <property type="project" value="UniProtKB-SubCell"/>
</dbReference>
<evidence type="ECO:0000313" key="6">
    <source>
        <dbReference type="EMBL" id="CAG2205793.1"/>
    </source>
</evidence>
<dbReference type="Gene3D" id="3.30.920.20">
    <property type="entry name" value="Gas2-like domain"/>
    <property type="match status" value="1"/>
</dbReference>
<comment type="subcellular location">
    <subcellularLocation>
        <location evidence="1">Cytoplasm</location>
        <location evidence="1">Cytoskeleton</location>
    </subcellularLocation>
</comment>
<dbReference type="EMBL" id="CAJPWZ010001029">
    <property type="protein sequence ID" value="CAG2205793.1"/>
    <property type="molecule type" value="Genomic_DNA"/>
</dbReference>
<feature type="compositionally biased region" description="Pro residues" evidence="4">
    <location>
        <begin position="126"/>
        <end position="148"/>
    </location>
</feature>
<proteinExistence type="predicted"/>
<dbReference type="InterPro" id="IPR036534">
    <property type="entry name" value="GAR_dom_sf"/>
</dbReference>
<dbReference type="InterPro" id="IPR003108">
    <property type="entry name" value="GAR_dom"/>
</dbReference>
<evidence type="ECO:0000259" key="5">
    <source>
        <dbReference type="Pfam" id="PF02187"/>
    </source>
</evidence>
<dbReference type="AlphaFoldDB" id="A0A8S3RL62"/>
<evidence type="ECO:0000256" key="1">
    <source>
        <dbReference type="ARBA" id="ARBA00004245"/>
    </source>
</evidence>
<dbReference type="Proteomes" id="UP000683360">
    <property type="component" value="Unassembled WGS sequence"/>
</dbReference>
<feature type="region of interest" description="Disordered" evidence="4">
    <location>
        <begin position="125"/>
        <end position="150"/>
    </location>
</feature>
<accession>A0A8S3RL62</accession>
<sequence>MSEYEETHVKSVTKNSFRSRRPIGYVTIEPGVDEETFQKLKYVDCRKEYVVKRHSPRSVGCQVNTYNDIPSTRNFPSTPTPTASDDADWQMTTNYVILLSKPPTPPPTLAKCDVGCQMNTYYVILLPPPPPPPPPSPPPPPPPPPPPTEELIYCIDLTPDVEIFEDEPFPPWPFPDPYPEDPDPIKPKKYKDYMVTVGGGWNEVDEYMERHDPVKTFVYEREQLPENKKKYYGFRSIYKYPGYKRINSIYNKVKNK</sequence>
<dbReference type="OrthoDB" id="6137096at2759"/>
<keyword evidence="7" id="KW-1185">Reference proteome</keyword>
<name>A0A8S3RL62_MYTED</name>
<gene>
    <name evidence="6" type="ORF">MEDL_20100</name>
</gene>
<evidence type="ECO:0000256" key="2">
    <source>
        <dbReference type="ARBA" id="ARBA00022490"/>
    </source>
</evidence>
<comment type="caution">
    <text evidence="6">The sequence shown here is derived from an EMBL/GenBank/DDBJ whole genome shotgun (WGS) entry which is preliminary data.</text>
</comment>
<evidence type="ECO:0000256" key="3">
    <source>
        <dbReference type="ARBA" id="ARBA00023212"/>
    </source>
</evidence>
<keyword evidence="2" id="KW-0963">Cytoplasm</keyword>
<dbReference type="Pfam" id="PF02187">
    <property type="entry name" value="GAS2"/>
    <property type="match status" value="1"/>
</dbReference>
<dbReference type="SUPFAM" id="SSF143575">
    <property type="entry name" value="GAS2 domain-like"/>
    <property type="match status" value="1"/>
</dbReference>
<keyword evidence="3" id="KW-0206">Cytoskeleton</keyword>
<organism evidence="6 7">
    <name type="scientific">Mytilus edulis</name>
    <name type="common">Blue mussel</name>
    <dbReference type="NCBI Taxonomy" id="6550"/>
    <lineage>
        <taxon>Eukaryota</taxon>
        <taxon>Metazoa</taxon>
        <taxon>Spiralia</taxon>
        <taxon>Lophotrochozoa</taxon>
        <taxon>Mollusca</taxon>
        <taxon>Bivalvia</taxon>
        <taxon>Autobranchia</taxon>
        <taxon>Pteriomorphia</taxon>
        <taxon>Mytilida</taxon>
        <taxon>Mytiloidea</taxon>
        <taxon>Mytilidae</taxon>
        <taxon>Mytilinae</taxon>
        <taxon>Mytilus</taxon>
    </lineage>
</organism>
<evidence type="ECO:0000313" key="7">
    <source>
        <dbReference type="Proteomes" id="UP000683360"/>
    </source>
</evidence>
<dbReference type="GO" id="GO:0008017">
    <property type="term" value="F:microtubule binding"/>
    <property type="evidence" value="ECO:0007669"/>
    <property type="project" value="InterPro"/>
</dbReference>
<reference evidence="6" key="1">
    <citation type="submission" date="2021-03" db="EMBL/GenBank/DDBJ databases">
        <authorList>
            <person name="Bekaert M."/>
        </authorList>
    </citation>
    <scope>NUCLEOTIDE SEQUENCE</scope>
</reference>
<protein>
    <recommendedName>
        <fullName evidence="5">GAR domain-containing protein</fullName>
    </recommendedName>
</protein>
<feature type="domain" description="GAR" evidence="5">
    <location>
        <begin position="191"/>
        <end position="215"/>
    </location>
</feature>